<feature type="chain" id="PRO_5047213854" evidence="4">
    <location>
        <begin position="27"/>
        <end position="942"/>
    </location>
</feature>
<organism evidence="10 11">
    <name type="scientific">Pelomonas caseinilytica</name>
    <dbReference type="NCBI Taxonomy" id="2906763"/>
    <lineage>
        <taxon>Bacteria</taxon>
        <taxon>Pseudomonadati</taxon>
        <taxon>Pseudomonadota</taxon>
        <taxon>Betaproteobacteria</taxon>
        <taxon>Burkholderiales</taxon>
        <taxon>Sphaerotilaceae</taxon>
        <taxon>Roseateles</taxon>
    </lineage>
</organism>
<dbReference type="PROSITE" id="PS00608">
    <property type="entry name" value="GLYCOSYL_HYDROL_F2_2"/>
    <property type="match status" value="1"/>
</dbReference>
<dbReference type="Gene3D" id="2.60.120.260">
    <property type="entry name" value="Galactose-binding domain-like"/>
    <property type="match status" value="2"/>
</dbReference>
<dbReference type="SUPFAM" id="SSF51445">
    <property type="entry name" value="(Trans)glycosidases"/>
    <property type="match status" value="1"/>
</dbReference>
<feature type="domain" description="DUF4982" evidence="8">
    <location>
        <begin position="618"/>
        <end position="675"/>
    </location>
</feature>
<comment type="caution">
    <text evidence="10">The sequence shown here is derived from an EMBL/GenBank/DDBJ whole genome shotgun (WGS) entry which is preliminary data.</text>
</comment>
<keyword evidence="3" id="KW-0326">Glycosidase</keyword>
<evidence type="ECO:0000256" key="2">
    <source>
        <dbReference type="ARBA" id="ARBA00022801"/>
    </source>
</evidence>
<dbReference type="SUPFAM" id="SSF49303">
    <property type="entry name" value="beta-Galactosidase/glucuronidase domain"/>
    <property type="match status" value="1"/>
</dbReference>
<dbReference type="InterPro" id="IPR006104">
    <property type="entry name" value="Glyco_hydro_2_N"/>
</dbReference>
<evidence type="ECO:0000259" key="5">
    <source>
        <dbReference type="Pfam" id="PF00703"/>
    </source>
</evidence>
<evidence type="ECO:0000259" key="7">
    <source>
        <dbReference type="Pfam" id="PF02837"/>
    </source>
</evidence>
<dbReference type="SUPFAM" id="SSF49785">
    <property type="entry name" value="Galactose-binding domain-like"/>
    <property type="match status" value="2"/>
</dbReference>
<dbReference type="Pfam" id="PF18565">
    <property type="entry name" value="Glyco_hydro2_C5"/>
    <property type="match status" value="1"/>
</dbReference>
<dbReference type="RefSeq" id="WP_233394224.1">
    <property type="nucleotide sequence ID" value="NZ_JAJTWT010000010.1"/>
</dbReference>
<dbReference type="InterPro" id="IPR006103">
    <property type="entry name" value="Glyco_hydro_2_cat"/>
</dbReference>
<keyword evidence="11" id="KW-1185">Reference proteome</keyword>
<evidence type="ECO:0000256" key="1">
    <source>
        <dbReference type="ARBA" id="ARBA00007401"/>
    </source>
</evidence>
<evidence type="ECO:0000259" key="8">
    <source>
        <dbReference type="Pfam" id="PF16355"/>
    </source>
</evidence>
<evidence type="ECO:0000259" key="9">
    <source>
        <dbReference type="Pfam" id="PF18565"/>
    </source>
</evidence>
<comment type="similarity">
    <text evidence="1">Belongs to the glycosyl hydrolase 2 family.</text>
</comment>
<evidence type="ECO:0000256" key="3">
    <source>
        <dbReference type="ARBA" id="ARBA00023295"/>
    </source>
</evidence>
<dbReference type="NCBIfam" id="NF041462">
    <property type="entry name" value="GalA"/>
    <property type="match status" value="1"/>
</dbReference>
<feature type="domain" description="Glycoside hydrolase family 2 immunoglobulin-like beta-sandwich" evidence="5">
    <location>
        <begin position="211"/>
        <end position="314"/>
    </location>
</feature>
<dbReference type="Gene3D" id="2.60.40.10">
    <property type="entry name" value="Immunoglobulins"/>
    <property type="match status" value="3"/>
</dbReference>
<dbReference type="Gene3D" id="3.20.20.80">
    <property type="entry name" value="Glycosidases"/>
    <property type="match status" value="1"/>
</dbReference>
<dbReference type="InterPro" id="IPR013783">
    <property type="entry name" value="Ig-like_fold"/>
</dbReference>
<dbReference type="PANTHER" id="PTHR42732">
    <property type="entry name" value="BETA-GALACTOSIDASE"/>
    <property type="match status" value="1"/>
</dbReference>
<dbReference type="InterPro" id="IPR017853">
    <property type="entry name" value="GH"/>
</dbReference>
<dbReference type="InterPro" id="IPR040605">
    <property type="entry name" value="Glyco_hydro2_dom5"/>
</dbReference>
<feature type="domain" description="Glycosyl hydrolases family 2 sugar binding" evidence="7">
    <location>
        <begin position="105"/>
        <end position="200"/>
    </location>
</feature>
<feature type="signal peptide" evidence="4">
    <location>
        <begin position="1"/>
        <end position="26"/>
    </location>
</feature>
<reference evidence="10 11" key="1">
    <citation type="submission" date="2021-12" db="EMBL/GenBank/DDBJ databases">
        <title>Genome seq of p7.</title>
        <authorList>
            <person name="Seo T."/>
        </authorList>
    </citation>
    <scope>NUCLEOTIDE SEQUENCE [LARGE SCALE GENOMIC DNA]</scope>
    <source>
        <strain evidence="10 11">P7</strain>
    </source>
</reference>
<sequence length="942" mass="104191">MSRPSASLAWLLAAWLLLVLALPAQAAGRERLSLDAGWLFHRGEVAMPAVKGHGMSYQNGKANNGWGAAAADFDDSAWRRLDLPHDWAVETPFDRNENVSQGYRTRGIAWYRRYLQLPPSDRGRHIELQFDAIATHSTVWVNGVLVNRNWSGYNGRNIDITPFVRYGDDVNTIAVRVDADAQEGWWYEGAGIYRHTWLVKRDALHIATDGLHANPVKQGARWSIPVEVTLQSSDKAAREGLVEVALVDPAGREVAKGSARARVAALESAIARVKLDVREPRLWSLAQPNVYRVQAVLRDGAREIDRTEVQTGFRSIRFDADRGFFLNDEPVKIQGVCIHQDHAGVGVAVPESIWEFRLRRLKEMGTNAIRFAHNAPAAEVLDMADRMGFLVMDENRHFNPSPDTLQQLTWQVRRDRNHPSVILWSIFNEEPLQSTESGYEMARRMVSEIRKLDATRPVTGAMHGGLTTDLNAADAIDVVGLNYQIWIYDDYHKKHPKRPLTSTEDTSAFMTRGEYASDKERQVFGSYDDEPSSWGNTHRQAWKAIAQRPFIAGGFVWTGIDYRGEPTPYQWPSASSFFGAMDLAGFAKGAFWIHQAQWVKDRPVVKLQPHWNWPGREGRPIHVMVTSNAQRVRVLLNGREVGEQAVDPYEMNHFQVPYAPGRIEAVALRDGREVARDVVETSGPPVRLVLTPDRPALAGDGLDAVPVTVSAVDAQGRPVPLAQDKVGFALEGPGAIIGVGNGDPNSHEADKASERSLFNGLAQVIVQARREGHGRLKLRASAEGLQAAEVELAVNAATAPPQVPVAEPTTPLLSWRVSPATVGRPDPNVVLAESDMNSWGWDEPPMRRGPEAEAFRLYRSNVNVRADRNDGRAQLTFGSIAGKAEVWVDGAKLGEKTDAAPAPFAVTLPRGVWRRQVTVLVQAAPGQPSGILGRVTLERGSP</sequence>
<evidence type="ECO:0000313" key="10">
    <source>
        <dbReference type="EMBL" id="MCE4539705.1"/>
    </source>
</evidence>
<evidence type="ECO:0000256" key="4">
    <source>
        <dbReference type="SAM" id="SignalP"/>
    </source>
</evidence>
<dbReference type="Pfam" id="PF16355">
    <property type="entry name" value="DUF4982"/>
    <property type="match status" value="1"/>
</dbReference>
<dbReference type="InterPro" id="IPR006102">
    <property type="entry name" value="Ig-like_GH2"/>
</dbReference>
<gene>
    <name evidence="10" type="ORF">LXT12_20865</name>
</gene>
<keyword evidence="4" id="KW-0732">Signal</keyword>
<dbReference type="PRINTS" id="PR00132">
    <property type="entry name" value="GLHYDRLASE2"/>
</dbReference>
<evidence type="ECO:0000313" key="11">
    <source>
        <dbReference type="Proteomes" id="UP001201463"/>
    </source>
</evidence>
<dbReference type="InterPro" id="IPR023232">
    <property type="entry name" value="Glyco_hydro_2_AS"/>
</dbReference>
<dbReference type="InterPro" id="IPR032311">
    <property type="entry name" value="DUF4982"/>
</dbReference>
<dbReference type="EMBL" id="JAJTWT010000010">
    <property type="protein sequence ID" value="MCE4539705.1"/>
    <property type="molecule type" value="Genomic_DNA"/>
</dbReference>
<feature type="domain" description="Glycoside hydrolase family 2 catalytic" evidence="6">
    <location>
        <begin position="321"/>
        <end position="396"/>
    </location>
</feature>
<dbReference type="InterPro" id="IPR006101">
    <property type="entry name" value="Glyco_hydro_2"/>
</dbReference>
<dbReference type="Proteomes" id="UP001201463">
    <property type="component" value="Unassembled WGS sequence"/>
</dbReference>
<evidence type="ECO:0000259" key="6">
    <source>
        <dbReference type="Pfam" id="PF02836"/>
    </source>
</evidence>
<dbReference type="InterPro" id="IPR051913">
    <property type="entry name" value="GH2_Domain-Containing"/>
</dbReference>
<proteinExistence type="inferred from homology"/>
<protein>
    <submittedName>
        <fullName evidence="10">DUF4982 domain-containing protein</fullName>
    </submittedName>
</protein>
<dbReference type="InterPro" id="IPR048230">
    <property type="entry name" value="GalA-like"/>
</dbReference>
<dbReference type="Pfam" id="PF02836">
    <property type="entry name" value="Glyco_hydro_2_C"/>
    <property type="match status" value="2"/>
</dbReference>
<accession>A0ABS8XIZ0</accession>
<dbReference type="InterPro" id="IPR008979">
    <property type="entry name" value="Galactose-bd-like_sf"/>
</dbReference>
<dbReference type="InterPro" id="IPR036156">
    <property type="entry name" value="Beta-gal/glucu_dom_sf"/>
</dbReference>
<dbReference type="Pfam" id="PF00703">
    <property type="entry name" value="Glyco_hydro_2"/>
    <property type="match status" value="1"/>
</dbReference>
<feature type="domain" description="Glycoside hydrolase family 2 catalytic" evidence="6">
    <location>
        <begin position="404"/>
        <end position="558"/>
    </location>
</feature>
<name>A0ABS8XIZ0_9BURK</name>
<dbReference type="Pfam" id="PF02837">
    <property type="entry name" value="Glyco_hydro_2_N"/>
    <property type="match status" value="1"/>
</dbReference>
<dbReference type="PANTHER" id="PTHR42732:SF1">
    <property type="entry name" value="BETA-MANNOSIDASE"/>
    <property type="match status" value="1"/>
</dbReference>
<keyword evidence="2" id="KW-0378">Hydrolase</keyword>
<feature type="domain" description="Glycoside hydrolase family 2" evidence="9">
    <location>
        <begin position="688"/>
        <end position="791"/>
    </location>
</feature>